<dbReference type="AlphaFoldDB" id="A0A1F4W1V9"/>
<proteinExistence type="predicted"/>
<accession>A0A1F4W1V9</accession>
<sequence>MRNNLLLAICSFCSIIYIMLKKLFLAVISFLPAIFAFKVYAADITPPVSTLTLDPGSPNGNNGWYVTPVTFTLSASDLESGVKTVNYKVDSGIWQTTTFSNTLNLATNPSFETFDPTSNIQTQGWNSLSPDTGAIYTRDSAIYLPQYATKSIKIDATGAGWHYIDNFASNVVTTPYNNMTASVWVKPQAVTQQAFFEVYAILGDNSQVLLSSSSAVTGTSDWVEISSNFTVTQPSAIGVFVRIGVTGTGTAWIDGVTITDSVTTASVDFVVGQDGSHTIQYYSTDQADNLETSSCTSPTINCRSMKIDQTPPGNWHNSGAFRGLFGASHELYVYTEVEDTTSGLSTFTDKYQYKVDTQESFGRYSNILSCSSTWQEGSWVILISPPFQPGVHSAYLLTPKTNFCNSNWKVCKTVRFRSEDMAGNIATKDFCINGPWIKLSGEGIVKSNNIIDMLSEPEEYNTDGLIETTGNLSNFFTSSANLRVTSAPPNTGVDYDNLLALAAQNPTEISNIVSTSGTYLIDGDYELKNSTIPGSYDDASFTQIVFINGDLLISNPIEISNASAALFIVNGNVNISKNVDLVGVAIFADGTINNAYDAQEGQTTNTLTWEGIFAANKFMLKRTLQGTNNANTPSDEFFYEPKYLVQVSGYFKGSKARWISVE</sequence>
<dbReference type="EMBL" id="MEVT01000006">
    <property type="protein sequence ID" value="OGC63350.1"/>
    <property type="molecule type" value="Genomic_DNA"/>
</dbReference>
<evidence type="ECO:0000313" key="1">
    <source>
        <dbReference type="EMBL" id="OGC63350.1"/>
    </source>
</evidence>
<comment type="caution">
    <text evidence="1">The sequence shown here is derived from an EMBL/GenBank/DDBJ whole genome shotgun (WGS) entry which is preliminary data.</text>
</comment>
<protein>
    <submittedName>
        <fullName evidence="1">Uncharacterized protein</fullName>
    </submittedName>
</protein>
<name>A0A1F4W1V9_UNCKA</name>
<gene>
    <name evidence="1" type="ORF">A2264_01295</name>
</gene>
<evidence type="ECO:0000313" key="2">
    <source>
        <dbReference type="Proteomes" id="UP000176614"/>
    </source>
</evidence>
<reference evidence="1 2" key="1">
    <citation type="journal article" date="2016" name="Nat. Commun.">
        <title>Thousands of microbial genomes shed light on interconnected biogeochemical processes in an aquifer system.</title>
        <authorList>
            <person name="Anantharaman K."/>
            <person name="Brown C.T."/>
            <person name="Hug L.A."/>
            <person name="Sharon I."/>
            <person name="Castelle C.J."/>
            <person name="Probst A.J."/>
            <person name="Thomas B.C."/>
            <person name="Singh A."/>
            <person name="Wilkins M.J."/>
            <person name="Karaoz U."/>
            <person name="Brodie E.L."/>
            <person name="Williams K.H."/>
            <person name="Hubbard S.S."/>
            <person name="Banfield J.F."/>
        </authorList>
    </citation>
    <scope>NUCLEOTIDE SEQUENCE [LARGE SCALE GENOMIC DNA]</scope>
</reference>
<dbReference type="Gene3D" id="2.60.120.260">
    <property type="entry name" value="Galactose-binding domain-like"/>
    <property type="match status" value="1"/>
</dbReference>
<dbReference type="Proteomes" id="UP000176614">
    <property type="component" value="Unassembled WGS sequence"/>
</dbReference>
<organism evidence="1 2">
    <name type="scientific">candidate division WWE3 bacterium RIFOXYA2_FULL_46_9</name>
    <dbReference type="NCBI Taxonomy" id="1802636"/>
    <lineage>
        <taxon>Bacteria</taxon>
        <taxon>Katanobacteria</taxon>
    </lineage>
</organism>